<feature type="transmembrane region" description="Helical" evidence="8">
    <location>
        <begin position="700"/>
        <end position="725"/>
    </location>
</feature>
<sequence length="994" mass="113785">MLKNNYNPDISDDDYISEQIFQGSNKTILTVESIHVVKGIDKGIKKKIEEGKVYLNDISPVKNAEIEEAFLKSLCDNVSHNKNADINDDEDSKEVNIKIEENYSCFNIDTSKVYKESLNEKIFENISKNEIDNNYDKDEMNNSKSSSSVRKFFSSNISNKCILNDLPDILEKETIDYIKKKEKKLQKKRLNANLEALRLQYIPINNDKFASIPREIKENILALFACIIIKHIDSFDDIEIQNHLDDLSKNFLKQLSDLLLIDPIAYQCIIKPLEQRKLIRDITGDKKIYQLYEKPFVDNLLSKINQLQPNIDFQFKKVVEELNNEMDFWQNDHIDDQNEEINEGKDYIEDDDLEEDEEKEYEEYEVTKTEMKNNLPLNSDFIEKENDKICNVESINNYFSLEKKENNENISMIQYCNNREGIMEQKNSIICSTSSFNSLYRESNNNYNNEKNINKSDDNENDEGEDDINENKSENSLNEKYNKSSNNKNCEYEEDSKENDENKSNESNNNESNNQDNSSKIIKNKDINESKKILNENFVREYIDENSVKKSKVEKNNKKNDTVESESFYDESDIEKHLKHGVPMKSPEVKSVILRDLITTYIMTGNNNARIQLYFQRFAKCLKINELLILRIEENLAADLISALQASTNETSKKKKIRRIKIAFAALGGGALIAFTAGLAAPGIIAGLTALGAGGSSLTAFLASASGLAFIVSLFGAGGAGLTGYKYSRRIANIKTFEFIMLNGNISKSLSVCVCVSGEIQSDDDITQPWLNVFPNCYCDLYCLKWENHLLKTLGSLIETMLSQEFAITASKIWLQYTIASTLSAALTWPLALIKYASNLDNVYLLIRERAQQAGRILADALSDKNTVGQRPVILIGYSVGARVIFYCLKYLYSKKLYNIVSNAIFIGLPATTSARVWEKIRMVVTNRVINVYSKNDWLLGFLYRYMEWKINVAGLISVKVPNVENYDASGIIHSHLDYKRKLKDIFNLINFDM</sequence>
<keyword evidence="5 8" id="KW-0472">Membrane</keyword>
<evidence type="ECO:0000256" key="5">
    <source>
        <dbReference type="ARBA" id="ARBA00023136"/>
    </source>
</evidence>
<feature type="compositionally biased region" description="Low complexity" evidence="7">
    <location>
        <begin position="474"/>
        <end position="489"/>
    </location>
</feature>
<keyword evidence="10" id="KW-1185">Reference proteome</keyword>
<evidence type="ECO:0000256" key="4">
    <source>
        <dbReference type="ARBA" id="ARBA00022989"/>
    </source>
</evidence>
<evidence type="ECO:0000256" key="1">
    <source>
        <dbReference type="ARBA" id="ARBA00004141"/>
    </source>
</evidence>
<protein>
    <recommendedName>
        <fullName evidence="11">DUF726-domain-containing protein</fullName>
    </recommendedName>
</protein>
<feature type="transmembrane region" description="Helical" evidence="8">
    <location>
        <begin position="873"/>
        <end position="893"/>
    </location>
</feature>
<organism evidence="9 10">
    <name type="scientific">Plasmodium relictum</name>
    <dbReference type="NCBI Taxonomy" id="85471"/>
    <lineage>
        <taxon>Eukaryota</taxon>
        <taxon>Sar</taxon>
        <taxon>Alveolata</taxon>
        <taxon>Apicomplexa</taxon>
        <taxon>Aconoidasida</taxon>
        <taxon>Haemosporida</taxon>
        <taxon>Plasmodiidae</taxon>
        <taxon>Plasmodium</taxon>
        <taxon>Plasmodium (Haemamoeba)</taxon>
    </lineage>
</organism>
<dbReference type="EMBL" id="LN835308">
    <property type="protein sequence ID" value="CRH03689.1"/>
    <property type="molecule type" value="Genomic_DNA"/>
</dbReference>
<evidence type="ECO:0000256" key="6">
    <source>
        <dbReference type="SAM" id="Coils"/>
    </source>
</evidence>
<accession>A0A1J1HGS9</accession>
<feature type="transmembrane region" description="Helical" evidence="8">
    <location>
        <begin position="662"/>
        <end position="688"/>
    </location>
</feature>
<dbReference type="VEuPathDB" id="PlasmoDB:PRELSG_1304700"/>
<name>A0A1J1HGS9_PLARL</name>
<evidence type="ECO:0000256" key="2">
    <source>
        <dbReference type="ARBA" id="ARBA00009824"/>
    </source>
</evidence>
<evidence type="ECO:0000256" key="8">
    <source>
        <dbReference type="SAM" id="Phobius"/>
    </source>
</evidence>
<feature type="coiled-coil region" evidence="6">
    <location>
        <begin position="319"/>
        <end position="374"/>
    </location>
</feature>
<evidence type="ECO:0000256" key="3">
    <source>
        <dbReference type="ARBA" id="ARBA00022692"/>
    </source>
</evidence>
<feature type="compositionally biased region" description="Low complexity" evidence="7">
    <location>
        <begin position="442"/>
        <end position="451"/>
    </location>
</feature>
<comment type="similarity">
    <text evidence="2">Belongs to the TMCO4 family.</text>
</comment>
<reference evidence="9 10" key="1">
    <citation type="submission" date="2015-04" db="EMBL/GenBank/DDBJ databases">
        <authorList>
            <consortium name="Pathogen Informatics"/>
        </authorList>
    </citation>
    <scope>NUCLEOTIDE SEQUENCE [LARGE SCALE GENOMIC DNA]</scope>
    <source>
        <strain evidence="9 10">SGS1</strain>
    </source>
</reference>
<comment type="subcellular location">
    <subcellularLocation>
        <location evidence="1">Membrane</location>
        <topology evidence="1">Multi-pass membrane protein</topology>
    </subcellularLocation>
</comment>
<keyword evidence="6" id="KW-0175">Coiled coil</keyword>
<dbReference type="SUPFAM" id="SSF53474">
    <property type="entry name" value="alpha/beta-Hydrolases"/>
    <property type="match status" value="1"/>
</dbReference>
<dbReference type="OMA" id="RYMEWKL"/>
<evidence type="ECO:0000313" key="9">
    <source>
        <dbReference type="EMBL" id="CRH03689.1"/>
    </source>
</evidence>
<dbReference type="OrthoDB" id="277931at2759"/>
<dbReference type="InterPro" id="IPR029058">
    <property type="entry name" value="AB_hydrolase_fold"/>
</dbReference>
<dbReference type="PANTHER" id="PTHR17920">
    <property type="entry name" value="TRANSMEMBRANE AND COILED-COIL DOMAIN-CONTAINING PROTEIN 4 TMCO4"/>
    <property type="match status" value="1"/>
</dbReference>
<dbReference type="Pfam" id="PF05277">
    <property type="entry name" value="DUF726"/>
    <property type="match status" value="1"/>
</dbReference>
<evidence type="ECO:0008006" key="11">
    <source>
        <dbReference type="Google" id="ProtNLM"/>
    </source>
</evidence>
<dbReference type="Proteomes" id="UP000220158">
    <property type="component" value="Chromosome 13"/>
</dbReference>
<dbReference type="KEGG" id="prel:PRELSG_1304700"/>
<proteinExistence type="inferred from homology"/>
<dbReference type="RefSeq" id="XP_028535696.1">
    <property type="nucleotide sequence ID" value="XM_028678563.1"/>
</dbReference>
<evidence type="ECO:0000256" key="7">
    <source>
        <dbReference type="SAM" id="MobiDB-lite"/>
    </source>
</evidence>
<gene>
    <name evidence="9" type="ORF">PRELSG_1304700</name>
</gene>
<evidence type="ECO:0000313" key="10">
    <source>
        <dbReference type="Proteomes" id="UP000220158"/>
    </source>
</evidence>
<dbReference type="GeneID" id="39737980"/>
<dbReference type="PANTHER" id="PTHR17920:SF3">
    <property type="entry name" value="TRANSMEMBRANE AND COILED-COIL DOMAIN-CONTAINING PROTEIN 4"/>
    <property type="match status" value="1"/>
</dbReference>
<dbReference type="InterPro" id="IPR007941">
    <property type="entry name" value="DUF726"/>
</dbReference>
<dbReference type="AlphaFoldDB" id="A0A1J1HGS9"/>
<feature type="compositionally biased region" description="Acidic residues" evidence="7">
    <location>
        <begin position="459"/>
        <end position="468"/>
    </location>
</feature>
<keyword evidence="3 8" id="KW-0812">Transmembrane</keyword>
<feature type="region of interest" description="Disordered" evidence="7">
    <location>
        <begin position="442"/>
        <end position="524"/>
    </location>
</feature>
<keyword evidence="4 8" id="KW-1133">Transmembrane helix</keyword>
<dbReference type="GO" id="GO:0016020">
    <property type="term" value="C:membrane"/>
    <property type="evidence" value="ECO:0007669"/>
    <property type="project" value="UniProtKB-SubCell"/>
</dbReference>
<feature type="compositionally biased region" description="Low complexity" evidence="7">
    <location>
        <begin position="505"/>
        <end position="520"/>
    </location>
</feature>